<keyword evidence="1" id="KW-1133">Transmembrane helix</keyword>
<gene>
    <name evidence="2" type="ORF">HWQ62_00339</name>
</gene>
<keyword evidence="1" id="KW-0812">Transmembrane</keyword>
<dbReference type="EMBL" id="MT663538">
    <property type="protein sequence ID" value="QOI90475.1"/>
    <property type="molecule type" value="Genomic_DNA"/>
</dbReference>
<feature type="transmembrane region" description="Helical" evidence="1">
    <location>
        <begin position="105"/>
        <end position="128"/>
    </location>
</feature>
<organism evidence="2">
    <name type="scientific">Pyramimonas orientalis virus</name>
    <name type="common">PoV01</name>
    <dbReference type="NCBI Taxonomy" id="455367"/>
    <lineage>
        <taxon>Viruses</taxon>
        <taxon>Varidnaviria</taxon>
        <taxon>Bamfordvirae</taxon>
        <taxon>Nucleocytoviricota</taxon>
        <taxon>Megaviricetes</taxon>
        <taxon>Imitervirales</taxon>
        <taxon>Allomimiviridae</taxon>
        <taxon>Heliosvirus</taxon>
        <taxon>Heliosvirus raunefjordenense</taxon>
    </lineage>
</organism>
<name>A0A7M3UP20_POV01</name>
<proteinExistence type="predicted"/>
<organismHost>
    <name type="scientific">Pyramimonas plurioculata</name>
    <dbReference type="NCBI Taxonomy" id="36893"/>
</organismHost>
<sequence length="133" mass="15750">MNVVSGIVNILFNYLTQVYLERFEKLSCECAYDVRKDLCKSLLLIFYIIIAGRVIFPDIPNSAKYFVMLFTLLFKVLFVSYIFSLKRKQCNCKNRTQDVATTLLYYYYMLLVFMLFIIVTMSVMFIPLQKSYV</sequence>
<evidence type="ECO:0000256" key="1">
    <source>
        <dbReference type="SAM" id="Phobius"/>
    </source>
</evidence>
<protein>
    <submittedName>
        <fullName evidence="2">Uncharacterized protein</fullName>
    </submittedName>
</protein>
<feature type="transmembrane region" description="Helical" evidence="1">
    <location>
        <begin position="42"/>
        <end position="59"/>
    </location>
</feature>
<reference evidence="2" key="1">
    <citation type="submission" date="2020-06" db="EMBL/GenBank/DDBJ databases">
        <title>Lateral gene transfer of anion-conducting channel rhodopsins between green algae and giant viruses.</title>
        <authorList>
            <person name="Rozenberg A."/>
            <person name="Oppermann J."/>
            <person name="Wietek J."/>
            <person name="Fernandez Lahore R.G."/>
            <person name="Sandaa R.-A."/>
            <person name="Bratbak G."/>
            <person name="Hegemann P."/>
            <person name="Beja O."/>
        </authorList>
    </citation>
    <scope>NUCLEOTIDE SEQUENCE</scope>
    <source>
        <strain evidence="2">01B</strain>
    </source>
</reference>
<accession>A0A7M3UP20</accession>
<keyword evidence="1" id="KW-0472">Membrane</keyword>
<feature type="transmembrane region" description="Helical" evidence="1">
    <location>
        <begin position="65"/>
        <end position="84"/>
    </location>
</feature>
<evidence type="ECO:0000313" key="2">
    <source>
        <dbReference type="EMBL" id="QOI90475.1"/>
    </source>
</evidence>